<organism evidence="1 2">
    <name type="scientific">Sporosarcina psychrophila</name>
    <name type="common">Bacillus psychrophilus</name>
    <dbReference type="NCBI Taxonomy" id="1476"/>
    <lineage>
        <taxon>Bacteria</taxon>
        <taxon>Bacillati</taxon>
        <taxon>Bacillota</taxon>
        <taxon>Bacilli</taxon>
        <taxon>Bacillales</taxon>
        <taxon>Caryophanaceae</taxon>
        <taxon>Sporosarcina</taxon>
    </lineage>
</organism>
<gene>
    <name evidence="1" type="ORF">ABIC55_003292</name>
</gene>
<protein>
    <submittedName>
        <fullName evidence="1">Uncharacterized protein</fullName>
    </submittedName>
</protein>
<dbReference type="Proteomes" id="UP001549104">
    <property type="component" value="Unassembled WGS sequence"/>
</dbReference>
<sequence>MNITDSEMVRAKGIPAPQYFNEKTGRFEPITGRNGANAFIEKGRVVKDYFEGRETVTKTYDTPMFGFGIVNDGVADLTFTINGMQIPVRENEGWDDLFEPFTTVTINATGPFRAVVRE</sequence>
<evidence type="ECO:0000313" key="2">
    <source>
        <dbReference type="Proteomes" id="UP001549104"/>
    </source>
</evidence>
<name>A0ABV2KAT5_SPOPS</name>
<comment type="caution">
    <text evidence="1">The sequence shown here is derived from an EMBL/GenBank/DDBJ whole genome shotgun (WGS) entry which is preliminary data.</text>
</comment>
<dbReference type="EMBL" id="JBEPME010000005">
    <property type="protein sequence ID" value="MET3658175.1"/>
    <property type="molecule type" value="Genomic_DNA"/>
</dbReference>
<accession>A0ABV2KAT5</accession>
<proteinExistence type="predicted"/>
<dbReference type="RefSeq" id="WP_354313859.1">
    <property type="nucleotide sequence ID" value="NZ_JBEPME010000005.1"/>
</dbReference>
<evidence type="ECO:0000313" key="1">
    <source>
        <dbReference type="EMBL" id="MET3658175.1"/>
    </source>
</evidence>
<reference evidence="1 2" key="1">
    <citation type="submission" date="2024-06" db="EMBL/GenBank/DDBJ databases">
        <title>Sorghum-associated microbial communities from plants grown in Nebraska, USA.</title>
        <authorList>
            <person name="Schachtman D."/>
        </authorList>
    </citation>
    <scope>NUCLEOTIDE SEQUENCE [LARGE SCALE GENOMIC DNA]</scope>
    <source>
        <strain evidence="1 2">1288</strain>
    </source>
</reference>
<keyword evidence="2" id="KW-1185">Reference proteome</keyword>